<dbReference type="GO" id="GO:0003700">
    <property type="term" value="F:DNA-binding transcription factor activity"/>
    <property type="evidence" value="ECO:0007669"/>
    <property type="project" value="InterPro"/>
</dbReference>
<keyword evidence="3" id="KW-0804">Transcription</keyword>
<dbReference type="InterPro" id="IPR029062">
    <property type="entry name" value="Class_I_gatase-like"/>
</dbReference>
<feature type="domain" description="HTH araC/xylS-type" evidence="4">
    <location>
        <begin position="225"/>
        <end position="323"/>
    </location>
</feature>
<organism evidence="5 6">
    <name type="scientific">Pandoraea anhela</name>
    <dbReference type="NCBI Taxonomy" id="2508295"/>
    <lineage>
        <taxon>Bacteria</taxon>
        <taxon>Pseudomonadati</taxon>
        <taxon>Pseudomonadota</taxon>
        <taxon>Betaproteobacteria</taxon>
        <taxon>Burkholderiales</taxon>
        <taxon>Burkholderiaceae</taxon>
        <taxon>Pandoraea</taxon>
    </lineage>
</organism>
<dbReference type="Gene3D" id="3.40.50.880">
    <property type="match status" value="1"/>
</dbReference>
<name>A0A5E4Z2G6_9BURK</name>
<dbReference type="PROSITE" id="PS00041">
    <property type="entry name" value="HTH_ARAC_FAMILY_1"/>
    <property type="match status" value="1"/>
</dbReference>
<accession>A0A5E4Z2G6</accession>
<evidence type="ECO:0000259" key="4">
    <source>
        <dbReference type="PROSITE" id="PS01124"/>
    </source>
</evidence>
<evidence type="ECO:0000313" key="6">
    <source>
        <dbReference type="Proteomes" id="UP000406256"/>
    </source>
</evidence>
<dbReference type="Gene3D" id="1.10.10.60">
    <property type="entry name" value="Homeodomain-like"/>
    <property type="match status" value="1"/>
</dbReference>
<evidence type="ECO:0000313" key="5">
    <source>
        <dbReference type="EMBL" id="VVE55329.1"/>
    </source>
</evidence>
<dbReference type="Proteomes" id="UP000406256">
    <property type="component" value="Unassembled WGS sequence"/>
</dbReference>
<keyword evidence="2" id="KW-0238">DNA-binding</keyword>
<dbReference type="PANTHER" id="PTHR43280">
    <property type="entry name" value="ARAC-FAMILY TRANSCRIPTIONAL REGULATOR"/>
    <property type="match status" value="1"/>
</dbReference>
<dbReference type="OrthoDB" id="9803764at2"/>
<evidence type="ECO:0000256" key="3">
    <source>
        <dbReference type="ARBA" id="ARBA00023163"/>
    </source>
</evidence>
<evidence type="ECO:0000256" key="2">
    <source>
        <dbReference type="ARBA" id="ARBA00023125"/>
    </source>
</evidence>
<dbReference type="PRINTS" id="PR00032">
    <property type="entry name" value="HTHARAC"/>
</dbReference>
<keyword evidence="1" id="KW-0805">Transcription regulation</keyword>
<dbReference type="InterPro" id="IPR020449">
    <property type="entry name" value="Tscrpt_reg_AraC-type_HTH"/>
</dbReference>
<dbReference type="CDD" id="cd03138">
    <property type="entry name" value="GATase1_AraC_2"/>
    <property type="match status" value="1"/>
</dbReference>
<dbReference type="PANTHER" id="PTHR43280:SF2">
    <property type="entry name" value="HTH-TYPE TRANSCRIPTIONAL REGULATOR EXSA"/>
    <property type="match status" value="1"/>
</dbReference>
<sequence length="328" mass="36521">MHKAAIVAFPGCYASSMGGFADVLQVANAHLRQQHGENAKLFQWSFVSVSGESVRTSNGLLVETGRLDPRTKYGLVFIPSFHYSGRADFEKLLKTQTTLRSWLTSQWNNGAWVAANCTGTFILAETGLLDGRVATTTWWLQRQFRSRFPRVDLQLDPVVTEADRLVCAGAYASYLLQAIRVIERFSGPVIASLSAKTMLIDVSQTTQTPHLPLLSDKSHGDSMVHKAQHRLQKHMARDLRIVDLAAELNVSERTLIRRFKAALDQTPLSYLQSLRLDAARSLLEAGDLTVEGVAQRVGYADTSSFSRLFREKIGLSPGAYRMRFRTSS</sequence>
<evidence type="ECO:0000256" key="1">
    <source>
        <dbReference type="ARBA" id="ARBA00023015"/>
    </source>
</evidence>
<dbReference type="PROSITE" id="PS01124">
    <property type="entry name" value="HTH_ARAC_FAMILY_2"/>
    <property type="match status" value="1"/>
</dbReference>
<dbReference type="SUPFAM" id="SSF52317">
    <property type="entry name" value="Class I glutamine amidotransferase-like"/>
    <property type="match status" value="1"/>
</dbReference>
<dbReference type="SUPFAM" id="SSF46689">
    <property type="entry name" value="Homeodomain-like"/>
    <property type="match status" value="2"/>
</dbReference>
<dbReference type="EMBL" id="CABPSB010000031">
    <property type="protein sequence ID" value="VVE55329.1"/>
    <property type="molecule type" value="Genomic_DNA"/>
</dbReference>
<keyword evidence="6" id="KW-1185">Reference proteome</keyword>
<dbReference type="InterPro" id="IPR009057">
    <property type="entry name" value="Homeodomain-like_sf"/>
</dbReference>
<dbReference type="Pfam" id="PF01965">
    <property type="entry name" value="DJ-1_PfpI"/>
    <property type="match status" value="1"/>
</dbReference>
<reference evidence="5 6" key="1">
    <citation type="submission" date="2019-08" db="EMBL/GenBank/DDBJ databases">
        <authorList>
            <person name="Peeters C."/>
        </authorList>
    </citation>
    <scope>NUCLEOTIDE SEQUENCE [LARGE SCALE GENOMIC DNA]</scope>
    <source>
        <strain evidence="5 6">LMG 31108</strain>
    </source>
</reference>
<dbReference type="InterPro" id="IPR018062">
    <property type="entry name" value="HTH_AraC-typ_CS"/>
</dbReference>
<protein>
    <submittedName>
        <fullName evidence="5">Transcriptional regulator</fullName>
    </submittedName>
</protein>
<dbReference type="InterPro" id="IPR002818">
    <property type="entry name" value="DJ-1/PfpI"/>
</dbReference>
<dbReference type="AlphaFoldDB" id="A0A5E4Z2G6"/>
<gene>
    <name evidence="5" type="ORF">PAN31108_04997</name>
</gene>
<dbReference type="InterPro" id="IPR018060">
    <property type="entry name" value="HTH_AraC"/>
</dbReference>
<proteinExistence type="predicted"/>
<dbReference type="Pfam" id="PF12833">
    <property type="entry name" value="HTH_18"/>
    <property type="match status" value="1"/>
</dbReference>
<dbReference type="GO" id="GO:0043565">
    <property type="term" value="F:sequence-specific DNA binding"/>
    <property type="evidence" value="ECO:0007669"/>
    <property type="project" value="InterPro"/>
</dbReference>
<dbReference type="SMART" id="SM00342">
    <property type="entry name" value="HTH_ARAC"/>
    <property type="match status" value="1"/>
</dbReference>